<dbReference type="EMBL" id="JABZFZ010000171">
    <property type="protein sequence ID" value="MBF0940045.1"/>
    <property type="molecule type" value="Genomic_DNA"/>
</dbReference>
<evidence type="ECO:0000256" key="5">
    <source>
        <dbReference type="SAM" id="Phobius"/>
    </source>
</evidence>
<protein>
    <submittedName>
        <fullName evidence="7">O-antigen ligase family protein</fullName>
    </submittedName>
</protein>
<keyword evidence="4 5" id="KW-0472">Membrane</keyword>
<feature type="transmembrane region" description="Helical" evidence="5">
    <location>
        <begin position="194"/>
        <end position="211"/>
    </location>
</feature>
<feature type="transmembrane region" description="Helical" evidence="5">
    <location>
        <begin position="77"/>
        <end position="97"/>
    </location>
</feature>
<evidence type="ECO:0000256" key="4">
    <source>
        <dbReference type="ARBA" id="ARBA00023136"/>
    </source>
</evidence>
<feature type="transmembrane region" description="Helical" evidence="5">
    <location>
        <begin position="109"/>
        <end position="135"/>
    </location>
</feature>
<dbReference type="Proteomes" id="UP000718630">
    <property type="component" value="Unassembled WGS sequence"/>
</dbReference>
<evidence type="ECO:0000256" key="2">
    <source>
        <dbReference type="ARBA" id="ARBA00022692"/>
    </source>
</evidence>
<dbReference type="PANTHER" id="PTHR37422:SF13">
    <property type="entry name" value="LIPOPOLYSACCHARIDE BIOSYNTHESIS PROTEIN PA4999-RELATED"/>
    <property type="match status" value="1"/>
</dbReference>
<feature type="transmembrane region" description="Helical" evidence="5">
    <location>
        <begin position="21"/>
        <end position="38"/>
    </location>
</feature>
<dbReference type="GO" id="GO:0016020">
    <property type="term" value="C:membrane"/>
    <property type="evidence" value="ECO:0007669"/>
    <property type="project" value="UniProtKB-SubCell"/>
</dbReference>
<gene>
    <name evidence="7" type="ORF">HXK03_04125</name>
</gene>
<feature type="transmembrane region" description="Helical" evidence="5">
    <location>
        <begin position="223"/>
        <end position="255"/>
    </location>
</feature>
<dbReference type="InterPro" id="IPR007016">
    <property type="entry name" value="O-antigen_ligase-rel_domated"/>
</dbReference>
<feature type="transmembrane region" description="Helical" evidence="5">
    <location>
        <begin position="356"/>
        <end position="379"/>
    </location>
</feature>
<keyword evidence="3 5" id="KW-1133">Transmembrane helix</keyword>
<evidence type="ECO:0000313" key="7">
    <source>
        <dbReference type="EMBL" id="MBF0940045.1"/>
    </source>
</evidence>
<feature type="domain" description="O-antigen ligase-related" evidence="6">
    <location>
        <begin position="226"/>
        <end position="368"/>
    </location>
</feature>
<dbReference type="AlphaFoldDB" id="A0A929N1Q7"/>
<dbReference type="Pfam" id="PF04932">
    <property type="entry name" value="Wzy_C"/>
    <property type="match status" value="1"/>
</dbReference>
<keyword evidence="2 5" id="KW-0812">Transmembrane</keyword>
<dbReference type="PANTHER" id="PTHR37422">
    <property type="entry name" value="TEICHURONIC ACID BIOSYNTHESIS PROTEIN TUAE"/>
    <property type="match status" value="1"/>
</dbReference>
<name>A0A929N1Q7_9ACTO</name>
<evidence type="ECO:0000256" key="1">
    <source>
        <dbReference type="ARBA" id="ARBA00004141"/>
    </source>
</evidence>
<organism evidence="7 8">
    <name type="scientific">Schaalia georgiae</name>
    <dbReference type="NCBI Taxonomy" id="52768"/>
    <lineage>
        <taxon>Bacteria</taxon>
        <taxon>Bacillati</taxon>
        <taxon>Actinomycetota</taxon>
        <taxon>Actinomycetes</taxon>
        <taxon>Actinomycetales</taxon>
        <taxon>Actinomycetaceae</taxon>
        <taxon>Schaalia</taxon>
    </lineage>
</organism>
<evidence type="ECO:0000256" key="3">
    <source>
        <dbReference type="ARBA" id="ARBA00022989"/>
    </source>
</evidence>
<dbReference type="InterPro" id="IPR051533">
    <property type="entry name" value="WaaL-like"/>
</dbReference>
<sequence>MAMPGRPWISTSRNPRPTGDSRALLYATAALFFLGFAGKGVRAIFGEIGSLVPMGVALAVFVVVFRRSGARLTLRRFPTTISLFVAWCACTTAWSLYPLDTVKFSVLQAGVTLVSISIAVALPLPLLVDALILAFQWIIASSYLLEAAVALFHEGPLAPPVLWGKGPLPASSYWIDGRLFEGGPIQGFPGNRNPLAFIALLMGVCLVLRWMQTRSRTLSTVLWGLAGLAVFPLTGSATVVLSALGCAIAVGVLVICRHVEPRKRLSLVGVFAGMAGVGALGVFFARHWVADFFGRSPDMSGRSVIWHAVVRLVRERPIGGWGWTIGWATYMEPFKSLVVRGDGTSTNQSHNVYVEAALLTGVIGLLIISFAVVWTTYRLIKVAVAHIDDNLLDVIPAVLMIAMVIQSFTESRMLSEGNWMLFVIISTWVKVRGEVPFVWPSAAREHLEYA</sequence>
<reference evidence="7" key="1">
    <citation type="submission" date="2020-04" db="EMBL/GenBank/DDBJ databases">
        <title>Deep metagenomics examines the oral microbiome during advanced dental caries in children, revealing novel taxa and co-occurrences with host molecules.</title>
        <authorList>
            <person name="Baker J.L."/>
            <person name="Morton J.T."/>
            <person name="Dinis M."/>
            <person name="Alvarez R."/>
            <person name="Tran N.C."/>
            <person name="Knight R."/>
            <person name="Edlund A."/>
        </authorList>
    </citation>
    <scope>NUCLEOTIDE SEQUENCE</scope>
    <source>
        <strain evidence="7">JCVI_32_bin.64</strain>
    </source>
</reference>
<feature type="transmembrane region" description="Helical" evidence="5">
    <location>
        <begin position="267"/>
        <end position="289"/>
    </location>
</feature>
<comment type="subcellular location">
    <subcellularLocation>
        <location evidence="1">Membrane</location>
        <topology evidence="1">Multi-pass membrane protein</topology>
    </subcellularLocation>
</comment>
<proteinExistence type="predicted"/>
<keyword evidence="7" id="KW-0436">Ligase</keyword>
<dbReference type="GO" id="GO:0016874">
    <property type="term" value="F:ligase activity"/>
    <property type="evidence" value="ECO:0007669"/>
    <property type="project" value="UniProtKB-KW"/>
</dbReference>
<feature type="transmembrane region" description="Helical" evidence="5">
    <location>
        <begin position="44"/>
        <end position="65"/>
    </location>
</feature>
<accession>A0A929N1Q7</accession>
<evidence type="ECO:0000313" key="8">
    <source>
        <dbReference type="Proteomes" id="UP000718630"/>
    </source>
</evidence>
<evidence type="ECO:0000259" key="6">
    <source>
        <dbReference type="Pfam" id="PF04932"/>
    </source>
</evidence>
<comment type="caution">
    <text evidence="7">The sequence shown here is derived from an EMBL/GenBank/DDBJ whole genome shotgun (WGS) entry which is preliminary data.</text>
</comment>